<dbReference type="Gene3D" id="3.50.50.60">
    <property type="entry name" value="FAD/NAD(P)-binding domain"/>
    <property type="match status" value="1"/>
</dbReference>
<protein>
    <submittedName>
        <fullName evidence="2">FAD-dependent oxidoreductase</fullName>
    </submittedName>
</protein>
<dbReference type="InterPro" id="IPR036188">
    <property type="entry name" value="FAD/NAD-bd_sf"/>
</dbReference>
<accession>A0ABZ1AX51</accession>
<proteinExistence type="predicted"/>
<reference evidence="2 3" key="1">
    <citation type="submission" date="2023-12" db="EMBL/GenBank/DDBJ databases">
        <title>Blastococcus brunescens sp. nov., an actonobacterium isolated from sandstone collected in sahara desert.</title>
        <authorList>
            <person name="Gtari M."/>
            <person name="Ghodhbane F."/>
        </authorList>
    </citation>
    <scope>NUCLEOTIDE SEQUENCE [LARGE SCALE GENOMIC DNA]</scope>
    <source>
        <strain evidence="2 3">BMG 8361</strain>
    </source>
</reference>
<evidence type="ECO:0000313" key="3">
    <source>
        <dbReference type="Proteomes" id="UP001324287"/>
    </source>
</evidence>
<dbReference type="RefSeq" id="WP_324274484.1">
    <property type="nucleotide sequence ID" value="NZ_CP141261.1"/>
</dbReference>
<name>A0ABZ1AX51_9ACTN</name>
<feature type="domain" description="FAD dependent oxidoreductase" evidence="1">
    <location>
        <begin position="17"/>
        <end position="49"/>
    </location>
</feature>
<sequence>MPGTTTAAPLGADAGADVVVVGAGPAGSSAAWWLAQAGLDVVVLEKAAFPVRRCAATA</sequence>
<evidence type="ECO:0000259" key="1">
    <source>
        <dbReference type="Pfam" id="PF01266"/>
    </source>
</evidence>
<dbReference type="SUPFAM" id="SSF51905">
    <property type="entry name" value="FAD/NAD(P)-binding domain"/>
    <property type="match status" value="1"/>
</dbReference>
<keyword evidence="3" id="KW-1185">Reference proteome</keyword>
<organism evidence="2 3">
    <name type="scientific">Blastococcus brunescens</name>
    <dbReference type="NCBI Taxonomy" id="1564165"/>
    <lineage>
        <taxon>Bacteria</taxon>
        <taxon>Bacillati</taxon>
        <taxon>Actinomycetota</taxon>
        <taxon>Actinomycetes</taxon>
        <taxon>Geodermatophilales</taxon>
        <taxon>Geodermatophilaceae</taxon>
        <taxon>Blastococcus</taxon>
    </lineage>
</organism>
<dbReference type="Pfam" id="PF01266">
    <property type="entry name" value="DAO"/>
    <property type="match status" value="1"/>
</dbReference>
<dbReference type="InterPro" id="IPR006076">
    <property type="entry name" value="FAD-dep_OxRdtase"/>
</dbReference>
<evidence type="ECO:0000313" key="2">
    <source>
        <dbReference type="EMBL" id="WRL63147.1"/>
    </source>
</evidence>
<dbReference type="EMBL" id="CP141261">
    <property type="protein sequence ID" value="WRL63147.1"/>
    <property type="molecule type" value="Genomic_DNA"/>
</dbReference>
<dbReference type="Proteomes" id="UP001324287">
    <property type="component" value="Chromosome"/>
</dbReference>
<gene>
    <name evidence="2" type="ORF">U6N30_25620</name>
</gene>